<dbReference type="InterPro" id="IPR036541">
    <property type="entry name" value="PLipase_A1_sf"/>
</dbReference>
<sequence length="369" mass="41263">MKPSRLLVVTLMLAGLSSQAQAAEPLTEAEREAIESRIQSLQAELGKLRGRLQDERAAGSPQAAPTSARVDATSSQHSAQDAGGRQVEAAGTAEPEQPLETSVVTRRLLEEESEQNPYAITTHRRNYLLPLSYTNSPNEPAFNSIDNDADADHMEVKFQFSAKFQLAEDLLPADGDLFFAYTQQSWWQAYNTDASSPFRETNYEPEIFADFNADWTFAGWTNINNRLALNHQSNGRSGEMSRSWNRVILTSTFIKDGWGVSLQPHWRIPESAEEDDNPDIEEYMGYGDITVARRFFGDHEASLMVRGNPAHGNLGAQFDYSWPLFGKIRGHVQYYTGYGDSLIDYDRNVHRLGIGFSLNPLFSSGLLGR</sequence>
<dbReference type="Pfam" id="PF02253">
    <property type="entry name" value="PLA1"/>
    <property type="match status" value="1"/>
</dbReference>
<dbReference type="PANTHER" id="PTHR40457">
    <property type="entry name" value="PHOSPHOLIPASE A1"/>
    <property type="match status" value="1"/>
</dbReference>
<dbReference type="EMBL" id="BJOC01000012">
    <property type="protein sequence ID" value="GED21768.1"/>
    <property type="molecule type" value="Genomic_DNA"/>
</dbReference>
<dbReference type="RefSeq" id="WP_141317876.1">
    <property type="nucleotide sequence ID" value="NZ_BJOC01000012.1"/>
</dbReference>
<evidence type="ECO:0000256" key="15">
    <source>
        <dbReference type="ARBA" id="ARBA00023098"/>
    </source>
</evidence>
<dbReference type="GO" id="GO:0004623">
    <property type="term" value="F:phospholipase A2 activity"/>
    <property type="evidence" value="ECO:0007669"/>
    <property type="project" value="UniProtKB-EC"/>
</dbReference>
<dbReference type="PANTHER" id="PTHR40457:SF1">
    <property type="entry name" value="PHOSPHOLIPASE A1"/>
    <property type="match status" value="1"/>
</dbReference>
<dbReference type="GO" id="GO:0005509">
    <property type="term" value="F:calcium ion binding"/>
    <property type="evidence" value="ECO:0007669"/>
    <property type="project" value="TreeGrafter"/>
</dbReference>
<feature type="binding site" description="in dimeric form" evidence="19">
    <location>
        <position position="276"/>
    </location>
    <ligand>
        <name>Ca(2+)</name>
        <dbReference type="ChEBI" id="CHEBI:29108"/>
        <label>1</label>
    </ligand>
</feature>
<dbReference type="SUPFAM" id="SSF56931">
    <property type="entry name" value="Outer membrane phospholipase A (OMPLA)"/>
    <property type="match status" value="1"/>
</dbReference>
<feature type="active site" description="Nucleophile" evidence="18">
    <location>
        <position position="233"/>
    </location>
</feature>
<evidence type="ECO:0000256" key="17">
    <source>
        <dbReference type="ARBA" id="ARBA00023237"/>
    </source>
</evidence>
<evidence type="ECO:0000256" key="21">
    <source>
        <dbReference type="SAM" id="MobiDB-lite"/>
    </source>
</evidence>
<comment type="subcellular location">
    <subcellularLocation>
        <location evidence="20">Cell outer membrane</location>
        <topology evidence="20">Multi-pass membrane protein</topology>
    </subcellularLocation>
    <text evidence="20">One of the very few enzymes located there.</text>
</comment>
<feature type="region of interest" description="Disordered" evidence="21">
    <location>
        <begin position="54"/>
        <end position="100"/>
    </location>
</feature>
<evidence type="ECO:0000313" key="22">
    <source>
        <dbReference type="EMBL" id="GED21768.1"/>
    </source>
</evidence>
<reference evidence="22 23" key="1">
    <citation type="submission" date="2019-06" db="EMBL/GenBank/DDBJ databases">
        <title>Whole genome shotgun sequence of Halomonas halmophila NBRC 15537.</title>
        <authorList>
            <person name="Hosoyama A."/>
            <person name="Uohara A."/>
            <person name="Ohji S."/>
            <person name="Ichikawa N."/>
        </authorList>
    </citation>
    <scope>NUCLEOTIDE SEQUENCE [LARGE SCALE GENOMIC DNA]</scope>
    <source>
        <strain evidence="22 23">NBRC 15537</strain>
    </source>
</reference>
<dbReference type="GO" id="GO:0009279">
    <property type="term" value="C:cell outer membrane"/>
    <property type="evidence" value="ECO:0007669"/>
    <property type="project" value="UniProtKB-SubCell"/>
</dbReference>
<keyword evidence="11 20" id="KW-0732">Signal</keyword>
<name>A0A4Y4F3U1_9GAMM</name>
<organism evidence="22 23">
    <name type="scientific">Halomonas halmophila</name>
    <dbReference type="NCBI Taxonomy" id="252"/>
    <lineage>
        <taxon>Bacteria</taxon>
        <taxon>Pseudomonadati</taxon>
        <taxon>Pseudomonadota</taxon>
        <taxon>Gammaproteobacteria</taxon>
        <taxon>Oceanospirillales</taxon>
        <taxon>Halomonadaceae</taxon>
        <taxon>Halomonas</taxon>
    </lineage>
</organism>
<comment type="subunit">
    <text evidence="4 20">Homodimer; dimerization is reversible, and the dimeric form is the active one.</text>
</comment>
<evidence type="ECO:0000256" key="16">
    <source>
        <dbReference type="ARBA" id="ARBA00023136"/>
    </source>
</evidence>
<evidence type="ECO:0000313" key="23">
    <source>
        <dbReference type="Proteomes" id="UP000319812"/>
    </source>
</evidence>
<evidence type="ECO:0000256" key="14">
    <source>
        <dbReference type="ARBA" id="ARBA00022963"/>
    </source>
</evidence>
<evidence type="ECO:0000256" key="6">
    <source>
        <dbReference type="ARBA" id="ARBA00013278"/>
    </source>
</evidence>
<comment type="caution">
    <text evidence="22">The sequence shown here is derived from an EMBL/GenBank/DDBJ whole genome shotgun (WGS) entry which is preliminary data.</text>
</comment>
<dbReference type="CDD" id="cd00541">
    <property type="entry name" value="OMPLA"/>
    <property type="match status" value="1"/>
</dbReference>
<dbReference type="EC" id="3.1.1.4" evidence="6 20"/>
<keyword evidence="12 20" id="KW-0378">Hydrolase</keyword>
<evidence type="ECO:0000256" key="12">
    <source>
        <dbReference type="ARBA" id="ARBA00022801"/>
    </source>
</evidence>
<keyword evidence="13 19" id="KW-0106">Calcium</keyword>
<feature type="signal peptide" evidence="20">
    <location>
        <begin position="1"/>
        <end position="22"/>
    </location>
</feature>
<dbReference type="PRINTS" id="PR01486">
    <property type="entry name" value="PHPHLIPASEA1"/>
</dbReference>
<dbReference type="Proteomes" id="UP000319812">
    <property type="component" value="Unassembled WGS sequence"/>
</dbReference>
<comment type="cofactor">
    <cofactor evidence="20">
        <name>Ca(2+)</name>
        <dbReference type="ChEBI" id="CHEBI:29108"/>
    </cofactor>
    <text evidence="20">Binds 1 Ca(2+) ion per monomer. In the dimeric form the Ca(2+) is bound by different amino acids with binding of each Ca(2+) shared with ligands coming from each monomer. The Ca(2+) ion may have a role in catalysis.</text>
</comment>
<evidence type="ECO:0000256" key="20">
    <source>
        <dbReference type="RuleBase" id="RU366027"/>
    </source>
</evidence>
<keyword evidence="8" id="KW-1134">Transmembrane beta strand</keyword>
<dbReference type="GO" id="GO:0016042">
    <property type="term" value="P:lipid catabolic process"/>
    <property type="evidence" value="ECO:0007669"/>
    <property type="project" value="UniProtKB-KW"/>
</dbReference>
<feature type="binding site" description="in dimeric form" evidence="19">
    <location>
        <position position="195"/>
    </location>
    <ligand>
        <name>Ca(2+)</name>
        <dbReference type="ChEBI" id="CHEBI:29108"/>
        <label>1</label>
    </ligand>
</feature>
<keyword evidence="10 19" id="KW-0479">Metal-binding</keyword>
<dbReference type="AlphaFoldDB" id="A0A4Y4F3U1"/>
<evidence type="ECO:0000256" key="10">
    <source>
        <dbReference type="ARBA" id="ARBA00022723"/>
    </source>
</evidence>
<dbReference type="Gene3D" id="2.40.230.10">
    <property type="entry name" value="Phospholipase A1"/>
    <property type="match status" value="1"/>
</dbReference>
<dbReference type="OrthoDB" id="188433at2"/>
<evidence type="ECO:0000256" key="13">
    <source>
        <dbReference type="ARBA" id="ARBA00022837"/>
    </source>
</evidence>
<evidence type="ECO:0000256" key="4">
    <source>
        <dbReference type="ARBA" id="ARBA00011702"/>
    </source>
</evidence>
<evidence type="ECO:0000256" key="19">
    <source>
        <dbReference type="PIRSR" id="PIRSR603187-2"/>
    </source>
</evidence>
<comment type="function">
    <text evidence="20">Hydrolysis of phosphatidylcholine with phospholipase A2 (EC 3.1.1.4) and phospholipase A1 (EC 3.1.1.32) activities.</text>
</comment>
<comment type="catalytic activity">
    <reaction evidence="2 20">
        <text>a 1,2-diacyl-sn-glycero-3-phosphocholine + H2O = a 1-acyl-sn-glycero-3-phosphocholine + a fatty acid + H(+)</text>
        <dbReference type="Rhea" id="RHEA:15801"/>
        <dbReference type="ChEBI" id="CHEBI:15377"/>
        <dbReference type="ChEBI" id="CHEBI:15378"/>
        <dbReference type="ChEBI" id="CHEBI:28868"/>
        <dbReference type="ChEBI" id="CHEBI:57643"/>
        <dbReference type="ChEBI" id="CHEBI:58168"/>
        <dbReference type="EC" id="3.1.1.4"/>
    </reaction>
</comment>
<proteinExistence type="inferred from homology"/>
<keyword evidence="14 20" id="KW-0442">Lipid degradation</keyword>
<dbReference type="GO" id="GO:0008970">
    <property type="term" value="F:phospholipase A1 activity"/>
    <property type="evidence" value="ECO:0007669"/>
    <property type="project" value="UniProtKB-EC"/>
</dbReference>
<feature type="binding site" description="in dimeric form" evidence="19">
    <location>
        <position position="241"/>
    </location>
    <ligand>
        <name>Ca(2+)</name>
        <dbReference type="ChEBI" id="CHEBI:29108"/>
        <label>1</label>
    </ligand>
</feature>
<evidence type="ECO:0000256" key="18">
    <source>
        <dbReference type="PIRSR" id="PIRSR603187-1"/>
    </source>
</evidence>
<feature type="binding site" description="in dimeric form" evidence="19">
    <location>
        <position position="236"/>
    </location>
    <ligand>
        <name>Ca(2+)</name>
        <dbReference type="ChEBI" id="CHEBI:29108"/>
        <label>1</label>
    </ligand>
</feature>
<evidence type="ECO:0000256" key="3">
    <source>
        <dbReference type="ARBA" id="ARBA00010525"/>
    </source>
</evidence>
<gene>
    <name evidence="22" type="ORF">HHA01_07450</name>
</gene>
<comment type="similarity">
    <text evidence="3 20">Belongs to the phospholipase A1 family.</text>
</comment>
<evidence type="ECO:0000256" key="2">
    <source>
        <dbReference type="ARBA" id="ARBA00001604"/>
    </source>
</evidence>
<dbReference type="InterPro" id="IPR003187">
    <property type="entry name" value="PLipase_A1"/>
</dbReference>
<evidence type="ECO:0000256" key="7">
    <source>
        <dbReference type="ARBA" id="ARBA00021726"/>
    </source>
</evidence>
<comment type="catalytic activity">
    <reaction evidence="1 20">
        <text>a 1,2-diacyl-sn-glycero-3-phosphocholine + H2O = a 2-acyl-sn-glycero-3-phosphocholine + a fatty acid + H(+)</text>
        <dbReference type="Rhea" id="RHEA:18689"/>
        <dbReference type="ChEBI" id="CHEBI:15377"/>
        <dbReference type="ChEBI" id="CHEBI:15378"/>
        <dbReference type="ChEBI" id="CHEBI:28868"/>
        <dbReference type="ChEBI" id="CHEBI:57643"/>
        <dbReference type="ChEBI" id="CHEBI:57875"/>
        <dbReference type="EC" id="3.1.1.32"/>
    </reaction>
</comment>
<keyword evidence="17 20" id="KW-0998">Cell outer membrane</keyword>
<keyword evidence="23" id="KW-1185">Reference proteome</keyword>
<keyword evidence="16" id="KW-0472">Membrane</keyword>
<keyword evidence="15 20" id="KW-0443">Lipid metabolism</keyword>
<feature type="chain" id="PRO_5021512322" description="Phospholipase A1" evidence="20">
    <location>
        <begin position="23"/>
        <end position="369"/>
    </location>
</feature>
<evidence type="ECO:0000256" key="1">
    <source>
        <dbReference type="ARBA" id="ARBA00000111"/>
    </source>
</evidence>
<evidence type="ECO:0000256" key="9">
    <source>
        <dbReference type="ARBA" id="ARBA00022692"/>
    </source>
</evidence>
<evidence type="ECO:0000256" key="5">
    <source>
        <dbReference type="ARBA" id="ARBA00013179"/>
    </source>
</evidence>
<evidence type="ECO:0000256" key="8">
    <source>
        <dbReference type="ARBA" id="ARBA00022452"/>
    </source>
</evidence>
<feature type="active site" description="Proton acceptor" evidence="18">
    <location>
        <position position="231"/>
    </location>
</feature>
<evidence type="ECO:0000256" key="11">
    <source>
        <dbReference type="ARBA" id="ARBA00022729"/>
    </source>
</evidence>
<protein>
    <recommendedName>
        <fullName evidence="7 20">Phospholipase A1</fullName>
        <ecNumber evidence="5 20">3.1.1.32</ecNumber>
        <ecNumber evidence="6 20">3.1.1.4</ecNumber>
    </recommendedName>
    <alternativeName>
        <fullName evidence="20">Phosphatidylcholine 1-acylhydrolase</fullName>
    </alternativeName>
</protein>
<accession>A0A4Y4F3U1</accession>
<keyword evidence="9" id="KW-0812">Transmembrane</keyword>
<dbReference type="EC" id="3.1.1.32" evidence="5 20"/>